<dbReference type="InterPro" id="IPR053026">
    <property type="entry name" value="CDC42_GEF"/>
</dbReference>
<accession>A0A9P5QCJ3</accession>
<dbReference type="OrthoDB" id="1594986at2759"/>
<dbReference type="GO" id="GO:0005634">
    <property type="term" value="C:nucleus"/>
    <property type="evidence" value="ECO:0007669"/>
    <property type="project" value="TreeGrafter"/>
</dbReference>
<dbReference type="AlphaFoldDB" id="A0A9P5QCJ3"/>
<proteinExistence type="predicted"/>
<dbReference type="Proteomes" id="UP000772434">
    <property type="component" value="Unassembled WGS sequence"/>
</dbReference>
<dbReference type="GO" id="GO:0031106">
    <property type="term" value="P:septin ring organization"/>
    <property type="evidence" value="ECO:0007669"/>
    <property type="project" value="TreeGrafter"/>
</dbReference>
<dbReference type="EMBL" id="JADNRY010000002">
    <property type="protein sequence ID" value="KAF9078235.1"/>
    <property type="molecule type" value="Genomic_DNA"/>
</dbReference>
<dbReference type="PANTHER" id="PTHR47339:SF1">
    <property type="entry name" value="CELL DIVISION CONTROL PROTEIN 24"/>
    <property type="match status" value="1"/>
</dbReference>
<dbReference type="Gene3D" id="1.20.900.10">
    <property type="entry name" value="Dbl homology (DH) domain"/>
    <property type="match status" value="1"/>
</dbReference>
<dbReference type="GO" id="GO:0005085">
    <property type="term" value="F:guanyl-nucleotide exchange factor activity"/>
    <property type="evidence" value="ECO:0007669"/>
    <property type="project" value="InterPro"/>
</dbReference>
<evidence type="ECO:0000313" key="3">
    <source>
        <dbReference type="Proteomes" id="UP000772434"/>
    </source>
</evidence>
<dbReference type="GO" id="GO:0030010">
    <property type="term" value="P:establishment of cell polarity"/>
    <property type="evidence" value="ECO:0007669"/>
    <property type="project" value="TreeGrafter"/>
</dbReference>
<keyword evidence="3" id="KW-1185">Reference proteome</keyword>
<evidence type="ECO:0000259" key="1">
    <source>
        <dbReference type="PROSITE" id="PS50010"/>
    </source>
</evidence>
<evidence type="ECO:0000313" key="2">
    <source>
        <dbReference type="EMBL" id="KAF9078235.1"/>
    </source>
</evidence>
<dbReference type="GO" id="GO:0043332">
    <property type="term" value="C:mating projection tip"/>
    <property type="evidence" value="ECO:0007669"/>
    <property type="project" value="TreeGrafter"/>
</dbReference>
<dbReference type="GO" id="GO:0000935">
    <property type="term" value="C:division septum"/>
    <property type="evidence" value="ECO:0007669"/>
    <property type="project" value="TreeGrafter"/>
</dbReference>
<organism evidence="2 3">
    <name type="scientific">Rhodocollybia butyracea</name>
    <dbReference type="NCBI Taxonomy" id="206335"/>
    <lineage>
        <taxon>Eukaryota</taxon>
        <taxon>Fungi</taxon>
        <taxon>Dikarya</taxon>
        <taxon>Basidiomycota</taxon>
        <taxon>Agaricomycotina</taxon>
        <taxon>Agaricomycetes</taxon>
        <taxon>Agaricomycetidae</taxon>
        <taxon>Agaricales</taxon>
        <taxon>Marasmiineae</taxon>
        <taxon>Omphalotaceae</taxon>
        <taxon>Rhodocollybia</taxon>
    </lineage>
</organism>
<name>A0A9P5QCJ3_9AGAR</name>
<dbReference type="PANTHER" id="PTHR47339">
    <property type="entry name" value="CELL DIVISION CONTROL PROTEIN 24"/>
    <property type="match status" value="1"/>
</dbReference>
<sequence>MWNTPMAPPQLNIISLDELKLYKDCVSLQSRLFSLPGFALYSDLLDLADPIDCIHRLFILGIPLCHLWNLLPSRKFPKIELDFTLGQEYTRRFAIAQFASSVHLVFRSDHFNIDDLLTSETNAGFDKAVRALSVVLDELRSNEYKGPSHANLKEPTSIDDEAYSIVAHLLQSERNHVAEMELLEKFCSILADIGTLDAKTLSLVFPKKLFIFARKFRIRLECVAQMPWKEQNWGAPFIAHAMDIAMNLRIHCVNWILVKPALAGLDMESLQIPDFTATPVSVEALVSKPLHHLFEYQLILGDLMRISAATNHKHHEELNLGIASIQQVMDRIMNAQREAVSNQTIQTLQTRIANWRDLDANKLGQLIIEGSLLTRRNNILQNFDVFLFEKFLLLCSETLPPPASSRLGRRKVSSASIPPSRGNMLYIEHYFTTRDISIISQSQFYRAQNDSIRKYFELVLAIGTDVISLLYLTEHDMQEWHDKPFHTRRKLSMGTLTNLENGPLPKSIASLTSAEYSAFVKLYFGGNIFVLSIPLPVRFEELMERIDKKLRHFPGWSREMRNVSHTDADGHTIIIGPETPLEPIFQEGVMVSLDIR</sequence>
<feature type="domain" description="DH" evidence="1">
    <location>
        <begin position="161"/>
        <end position="335"/>
    </location>
</feature>
<dbReference type="SUPFAM" id="SSF54277">
    <property type="entry name" value="CAD &amp; PB1 domains"/>
    <property type="match status" value="1"/>
</dbReference>
<dbReference type="InterPro" id="IPR011993">
    <property type="entry name" value="PH-like_dom_sf"/>
</dbReference>
<dbReference type="InterPro" id="IPR035899">
    <property type="entry name" value="DBL_dom_sf"/>
</dbReference>
<comment type="caution">
    <text evidence="2">The sequence shown here is derived from an EMBL/GenBank/DDBJ whole genome shotgun (WGS) entry which is preliminary data.</text>
</comment>
<dbReference type="PROSITE" id="PS50010">
    <property type="entry name" value="DH_2"/>
    <property type="match status" value="1"/>
</dbReference>
<dbReference type="SUPFAM" id="SSF50729">
    <property type="entry name" value="PH domain-like"/>
    <property type="match status" value="1"/>
</dbReference>
<dbReference type="Gene3D" id="3.10.20.90">
    <property type="entry name" value="Phosphatidylinositol 3-kinase Catalytic Subunit, Chain A, domain 1"/>
    <property type="match status" value="1"/>
</dbReference>
<dbReference type="Gene3D" id="2.30.29.30">
    <property type="entry name" value="Pleckstrin-homology domain (PH domain)/Phosphotyrosine-binding domain (PTB)"/>
    <property type="match status" value="1"/>
</dbReference>
<dbReference type="InterPro" id="IPR000219">
    <property type="entry name" value="DH_dom"/>
</dbReference>
<reference evidence="2" key="1">
    <citation type="submission" date="2020-11" db="EMBL/GenBank/DDBJ databases">
        <authorList>
            <consortium name="DOE Joint Genome Institute"/>
            <person name="Ahrendt S."/>
            <person name="Riley R."/>
            <person name="Andreopoulos W."/>
            <person name="Labutti K."/>
            <person name="Pangilinan J."/>
            <person name="Ruiz-Duenas F.J."/>
            <person name="Barrasa J.M."/>
            <person name="Sanchez-Garcia M."/>
            <person name="Camarero S."/>
            <person name="Miyauchi S."/>
            <person name="Serrano A."/>
            <person name="Linde D."/>
            <person name="Babiker R."/>
            <person name="Drula E."/>
            <person name="Ayuso-Fernandez I."/>
            <person name="Pacheco R."/>
            <person name="Padilla G."/>
            <person name="Ferreira P."/>
            <person name="Barriuso J."/>
            <person name="Kellner H."/>
            <person name="Castanera R."/>
            <person name="Alfaro M."/>
            <person name="Ramirez L."/>
            <person name="Pisabarro A.G."/>
            <person name="Kuo A."/>
            <person name="Tritt A."/>
            <person name="Lipzen A."/>
            <person name="He G."/>
            <person name="Yan M."/>
            <person name="Ng V."/>
            <person name="Cullen D."/>
            <person name="Martin F."/>
            <person name="Rosso M.-N."/>
            <person name="Henrissat B."/>
            <person name="Hibbett D."/>
            <person name="Martinez A.T."/>
            <person name="Grigoriev I.V."/>
        </authorList>
    </citation>
    <scope>NUCLEOTIDE SEQUENCE</scope>
    <source>
        <strain evidence="2">AH 40177</strain>
    </source>
</reference>
<gene>
    <name evidence="2" type="ORF">BDP27DRAFT_1311016</name>
</gene>
<protein>
    <recommendedName>
        <fullName evidence="1">DH domain-containing protein</fullName>
    </recommendedName>
</protein>
<dbReference type="SUPFAM" id="SSF48065">
    <property type="entry name" value="DBL homology domain (DH-domain)"/>
    <property type="match status" value="1"/>
</dbReference>
<dbReference type="GO" id="GO:0005737">
    <property type="term" value="C:cytoplasm"/>
    <property type="evidence" value="ECO:0007669"/>
    <property type="project" value="TreeGrafter"/>
</dbReference>